<accession>A7IW58</accession>
<name>A7IW58_PBCVN</name>
<dbReference type="EMBL" id="DQ491002">
    <property type="protein sequence ID" value="ABT14582.1"/>
    <property type="molecule type" value="Genomic_DNA"/>
</dbReference>
<organism evidence="2 3">
    <name type="scientific">Paramecium bursaria Chlorella virus NY2A</name>
    <name type="common">PBCV-NY2A</name>
    <dbReference type="NCBI Taxonomy" id="46021"/>
    <lineage>
        <taxon>Viruses</taxon>
        <taxon>Varidnaviria</taxon>
        <taxon>Bamfordvirae</taxon>
        <taxon>Nucleocytoviricota</taxon>
        <taxon>Megaviricetes</taxon>
        <taxon>Algavirales</taxon>
        <taxon>Phycodnaviridae</taxon>
        <taxon>Chlorovirus</taxon>
        <taxon>Chlorovirus americanus</taxon>
    </lineage>
</organism>
<evidence type="ECO:0000313" key="2">
    <source>
        <dbReference type="EMBL" id="ABT14582.1"/>
    </source>
</evidence>
<keyword evidence="3" id="KW-1185">Reference proteome</keyword>
<gene>
    <name evidence="2" type="primary">B183L</name>
    <name evidence="2" type="ORF">NY2A_B183L</name>
</gene>
<dbReference type="Gene3D" id="3.40.50.150">
    <property type="entry name" value="Vaccinia Virus protein VP39"/>
    <property type="match status" value="1"/>
</dbReference>
<dbReference type="RefSeq" id="YP_001497379.1">
    <property type="nucleotide sequence ID" value="NC_009898.1"/>
</dbReference>
<dbReference type="PANTHER" id="PTHR36973">
    <property type="entry name" value="SLL1456 PROTEIN-RELATED"/>
    <property type="match status" value="1"/>
</dbReference>
<dbReference type="NCBIfam" id="TIGR01444">
    <property type="entry name" value="fkbM_fam"/>
    <property type="match status" value="1"/>
</dbReference>
<dbReference type="Pfam" id="PF05050">
    <property type="entry name" value="Methyltransf_21"/>
    <property type="match status" value="1"/>
</dbReference>
<dbReference type="InterPro" id="IPR053188">
    <property type="entry name" value="FkbM_Methyltransferase"/>
</dbReference>
<dbReference type="PANTHER" id="PTHR36973:SF4">
    <property type="entry name" value="NODULATION PROTEIN"/>
    <property type="match status" value="1"/>
</dbReference>
<evidence type="ECO:0000313" key="3">
    <source>
        <dbReference type="Proteomes" id="UP000202419"/>
    </source>
</evidence>
<reference evidence="2 3" key="1">
    <citation type="journal article" date="2007" name="Virology">
        <title>Sequence and annotation of the 369-kb NY-2A and the 345-kb AR158 viruses that infect Chlorella NC64A.</title>
        <authorList>
            <person name="Fitzgerald L.A."/>
            <person name="Graves M.V."/>
            <person name="Li X."/>
            <person name="Feldblyum T."/>
            <person name="Nierman W.C."/>
            <person name="Van Etten J.L."/>
        </authorList>
    </citation>
    <scope>NUCLEOTIDE SEQUENCE [LARGE SCALE GENOMIC DNA]</scope>
    <source>
        <strain evidence="2 3">NY-2A</strain>
    </source>
</reference>
<dbReference type="GO" id="GO:0008171">
    <property type="term" value="F:O-methyltransferase activity"/>
    <property type="evidence" value="ECO:0007669"/>
    <property type="project" value="TreeGrafter"/>
</dbReference>
<dbReference type="InterPro" id="IPR029063">
    <property type="entry name" value="SAM-dependent_MTases_sf"/>
</dbReference>
<proteinExistence type="predicted"/>
<dbReference type="Proteomes" id="UP000202419">
    <property type="component" value="Segment"/>
</dbReference>
<dbReference type="SUPFAM" id="SSF53335">
    <property type="entry name" value="S-adenosyl-L-methionine-dependent methyltransferases"/>
    <property type="match status" value="1"/>
</dbReference>
<organismHost>
    <name type="scientific">Chlorella</name>
    <dbReference type="NCBI Taxonomy" id="3071"/>
</organismHost>
<protein>
    <submittedName>
        <fullName evidence="2">Uncharacterized protein B183L</fullName>
    </submittedName>
</protein>
<dbReference type="GeneID" id="5659234"/>
<evidence type="ECO:0000259" key="1">
    <source>
        <dbReference type="Pfam" id="PF05050"/>
    </source>
</evidence>
<dbReference type="InterPro" id="IPR006342">
    <property type="entry name" value="FkbM_mtfrase"/>
</dbReference>
<sequence length="224" mass="26259">MSMFDRIEDLKNKGYNPDTILDIGANHGTWTRRVKHIYPSSIYHLFEAIDYDELRDFAFFSKTDVHNVILNEKKDEVDWFEMRNTGDSMFKEKSNHFEDCKPIRRETIDLNSYVKENDISLGSNILIKIDCQGAEISILKGSSEILRKTDFIIMEIPFFGQYNEGVGSFLDHIKFMDDIGFIPYDIMETHTIVGFKLQIDVMFINKTHEFNEKVQQLLMKNDTT</sequence>
<dbReference type="KEGG" id="vg:5659234"/>
<feature type="domain" description="Methyltransferase FkbM" evidence="1">
    <location>
        <begin position="22"/>
        <end position="182"/>
    </location>
</feature>